<accession>A0A4W5RFJ0</accession>
<dbReference type="GeneTree" id="ENSGT00420000029802"/>
<dbReference type="AlphaFoldDB" id="A0A4W5RFJ0"/>
<evidence type="ECO:0000313" key="3">
    <source>
        <dbReference type="Proteomes" id="UP000314982"/>
    </source>
</evidence>
<feature type="compositionally biased region" description="Basic residues" evidence="1">
    <location>
        <begin position="83"/>
        <end position="96"/>
    </location>
</feature>
<reference evidence="2" key="2">
    <citation type="submission" date="2025-08" db="UniProtKB">
        <authorList>
            <consortium name="Ensembl"/>
        </authorList>
    </citation>
    <scope>IDENTIFICATION</scope>
</reference>
<dbReference type="Proteomes" id="UP000314982">
    <property type="component" value="Unassembled WGS sequence"/>
</dbReference>
<dbReference type="Ensembl" id="ENSHHUT00000087766.1">
    <property type="protein sequence ID" value="ENSHHUP00000085105.1"/>
    <property type="gene ID" value="ENSHHUG00000049319.1"/>
</dbReference>
<reference evidence="3" key="1">
    <citation type="submission" date="2018-06" db="EMBL/GenBank/DDBJ databases">
        <title>Genome assembly of Danube salmon.</title>
        <authorList>
            <person name="Macqueen D.J."/>
            <person name="Gundappa M.K."/>
        </authorList>
    </citation>
    <scope>NUCLEOTIDE SEQUENCE [LARGE SCALE GENOMIC DNA]</scope>
</reference>
<sequence>MYFSTLPRRPASRLLTLNINSDLAKRLHQHNFTVLLRTMESTVMYFPAKHPSNTTVTSTTDNKLKETCKRKSEQNEEPEKSSSLKRRRGVGGKKQLRPGERYIPPPQKCNTGVSFSKENFDITTYYFEGGLRKVHSYYFDFKTYCKGRWIGKSLLEIFSSEFRAFGTPVDDLSITLRVSSNILSLPYVSAVCTFQSKRHIQSHINC</sequence>
<proteinExistence type="predicted"/>
<feature type="compositionally biased region" description="Polar residues" evidence="1">
    <location>
        <begin position="51"/>
        <end position="61"/>
    </location>
</feature>
<organism evidence="2 3">
    <name type="scientific">Hucho hucho</name>
    <name type="common">huchen</name>
    <dbReference type="NCBI Taxonomy" id="62062"/>
    <lineage>
        <taxon>Eukaryota</taxon>
        <taxon>Metazoa</taxon>
        <taxon>Chordata</taxon>
        <taxon>Craniata</taxon>
        <taxon>Vertebrata</taxon>
        <taxon>Euteleostomi</taxon>
        <taxon>Actinopterygii</taxon>
        <taxon>Neopterygii</taxon>
        <taxon>Teleostei</taxon>
        <taxon>Protacanthopterygii</taxon>
        <taxon>Salmoniformes</taxon>
        <taxon>Salmonidae</taxon>
        <taxon>Salmoninae</taxon>
        <taxon>Hucho</taxon>
    </lineage>
</organism>
<evidence type="ECO:0000313" key="2">
    <source>
        <dbReference type="Ensembl" id="ENSHHUP00000085105.1"/>
    </source>
</evidence>
<reference evidence="2" key="3">
    <citation type="submission" date="2025-09" db="UniProtKB">
        <authorList>
            <consortium name="Ensembl"/>
        </authorList>
    </citation>
    <scope>IDENTIFICATION</scope>
</reference>
<keyword evidence="3" id="KW-1185">Reference proteome</keyword>
<feature type="compositionally biased region" description="Basic and acidic residues" evidence="1">
    <location>
        <begin position="62"/>
        <end position="82"/>
    </location>
</feature>
<dbReference type="STRING" id="62062.ENSHHUP00000085105"/>
<protein>
    <submittedName>
        <fullName evidence="2">Uncharacterized protein</fullName>
    </submittedName>
</protein>
<feature type="region of interest" description="Disordered" evidence="1">
    <location>
        <begin position="49"/>
        <end position="108"/>
    </location>
</feature>
<name>A0A4W5RFJ0_9TELE</name>
<evidence type="ECO:0000256" key="1">
    <source>
        <dbReference type="SAM" id="MobiDB-lite"/>
    </source>
</evidence>